<evidence type="ECO:0000256" key="2">
    <source>
        <dbReference type="SAM" id="SignalP"/>
    </source>
</evidence>
<evidence type="ECO:0000313" key="3">
    <source>
        <dbReference type="EMBL" id="QOV42384.1"/>
    </source>
</evidence>
<dbReference type="InterPro" id="IPR029046">
    <property type="entry name" value="LolA/LolB/LppX"/>
</dbReference>
<evidence type="ECO:0000313" key="4">
    <source>
        <dbReference type="Proteomes" id="UP000594008"/>
    </source>
</evidence>
<protein>
    <recommendedName>
        <fullName evidence="5">Lipoprotein</fullName>
    </recommendedName>
</protein>
<feature type="compositionally biased region" description="Basic and acidic residues" evidence="1">
    <location>
        <begin position="282"/>
        <end position="296"/>
    </location>
</feature>
<dbReference type="KEGG" id="schf:IPT68_21380"/>
<dbReference type="SUPFAM" id="SSF89392">
    <property type="entry name" value="Prokaryotic lipoproteins and lipoprotein localization factors"/>
    <property type="match status" value="1"/>
</dbReference>
<dbReference type="EMBL" id="CP063374">
    <property type="protein sequence ID" value="QOV42384.1"/>
    <property type="molecule type" value="Genomic_DNA"/>
</dbReference>
<dbReference type="AlphaFoldDB" id="A0A7M2T2B6"/>
<sequence>MQTTILRRGVRRVAVALAAVVALTGGLAGCTAADPSGRSAEEDRPSRESAARLAPIAALRSAERSTDLADSARVQSTTTMGTLMSMTADGVLGWSDGITGTLTITYTGGTMADTMRRLGSTSMEARYLPDAYYARMGDAFAEQAGGRHWLRYGYDDLAELAGGSGAYLQEQMRNTTPKQSVELLLASGDVKEVGTEDVRGERTTHYSGTVDVADLATHNSHLSADRLADLRRQLERAGVTTQTVDIWVNDRDLLVKKVEQGRMATGELTQTAYYSDYGAEVSAERPPADDTRDFRELMSAGGGSS</sequence>
<dbReference type="Proteomes" id="UP000594008">
    <property type="component" value="Chromosome"/>
</dbReference>
<dbReference type="Gene3D" id="2.50.20.20">
    <property type="match status" value="1"/>
</dbReference>
<gene>
    <name evidence="3" type="ORF">IPT68_21380</name>
</gene>
<keyword evidence="4" id="KW-1185">Reference proteome</keyword>
<dbReference type="RefSeq" id="WP_189700583.1">
    <property type="nucleotide sequence ID" value="NZ_BMTA01000019.1"/>
</dbReference>
<evidence type="ECO:0008006" key="5">
    <source>
        <dbReference type="Google" id="ProtNLM"/>
    </source>
</evidence>
<name>A0A7M2T2B6_STRCW</name>
<feature type="signal peptide" evidence="2">
    <location>
        <begin position="1"/>
        <end position="32"/>
    </location>
</feature>
<accession>A0A7M2T2B6</accession>
<evidence type="ECO:0000256" key="1">
    <source>
        <dbReference type="SAM" id="MobiDB-lite"/>
    </source>
</evidence>
<feature type="compositionally biased region" description="Basic and acidic residues" evidence="1">
    <location>
        <begin position="39"/>
        <end position="50"/>
    </location>
</feature>
<proteinExistence type="predicted"/>
<feature type="chain" id="PRO_5039366327" description="Lipoprotein" evidence="2">
    <location>
        <begin position="33"/>
        <end position="305"/>
    </location>
</feature>
<reference evidence="3 4" key="1">
    <citation type="submission" date="2020-10" db="EMBL/GenBank/DDBJ databases">
        <title>Streptomyces chromofuscus complate genome analysis.</title>
        <authorList>
            <person name="Anwar N."/>
        </authorList>
    </citation>
    <scope>NUCLEOTIDE SEQUENCE [LARGE SCALE GENOMIC DNA]</scope>
    <source>
        <strain evidence="3 4">DSM 40273</strain>
    </source>
</reference>
<feature type="region of interest" description="Disordered" evidence="1">
    <location>
        <begin position="31"/>
        <end position="52"/>
    </location>
</feature>
<feature type="region of interest" description="Disordered" evidence="1">
    <location>
        <begin position="281"/>
        <end position="305"/>
    </location>
</feature>
<keyword evidence="2" id="KW-0732">Signal</keyword>
<organism evidence="3 4">
    <name type="scientific">Streptomyces chromofuscus</name>
    <dbReference type="NCBI Taxonomy" id="42881"/>
    <lineage>
        <taxon>Bacteria</taxon>
        <taxon>Bacillati</taxon>
        <taxon>Actinomycetota</taxon>
        <taxon>Actinomycetes</taxon>
        <taxon>Kitasatosporales</taxon>
        <taxon>Streptomycetaceae</taxon>
        <taxon>Streptomyces</taxon>
    </lineage>
</organism>
<dbReference type="PROSITE" id="PS51257">
    <property type="entry name" value="PROKAR_LIPOPROTEIN"/>
    <property type="match status" value="1"/>
</dbReference>